<evidence type="ECO:0000313" key="2">
    <source>
        <dbReference type="Proteomes" id="UP001596435"/>
    </source>
</evidence>
<proteinExistence type="predicted"/>
<keyword evidence="2" id="KW-1185">Reference proteome</keyword>
<protein>
    <submittedName>
        <fullName evidence="1">Uncharacterized protein</fullName>
    </submittedName>
</protein>
<evidence type="ECO:0000313" key="1">
    <source>
        <dbReference type="EMBL" id="MFC7182686.1"/>
    </source>
</evidence>
<name>A0ABW2FZK0_9ACTN</name>
<dbReference type="Proteomes" id="UP001596435">
    <property type="component" value="Unassembled WGS sequence"/>
</dbReference>
<dbReference type="EMBL" id="JBHTAJ010000051">
    <property type="protein sequence ID" value="MFC7182686.1"/>
    <property type="molecule type" value="Genomic_DNA"/>
</dbReference>
<organism evidence="1 2">
    <name type="scientific">Kitasatospora paranensis</name>
    <dbReference type="NCBI Taxonomy" id="258053"/>
    <lineage>
        <taxon>Bacteria</taxon>
        <taxon>Bacillati</taxon>
        <taxon>Actinomycetota</taxon>
        <taxon>Actinomycetes</taxon>
        <taxon>Kitasatosporales</taxon>
        <taxon>Streptomycetaceae</taxon>
        <taxon>Kitasatospora</taxon>
    </lineage>
</organism>
<accession>A0ABW2FZK0</accession>
<dbReference type="RefSeq" id="WP_345709190.1">
    <property type="nucleotide sequence ID" value="NZ_BAABKV010000001.1"/>
</dbReference>
<sequence length="81" mass="9128">MVTHHGERQSALLGPLRPFAVIDAAYDESGLARLESSDPRGRAEVTHERPPTGFTVADAWRTVRNELLHRHRRLGDLPHRA</sequence>
<gene>
    <name evidence="1" type="ORF">ACFQMG_24350</name>
</gene>
<comment type="caution">
    <text evidence="1">The sequence shown here is derived from an EMBL/GenBank/DDBJ whole genome shotgun (WGS) entry which is preliminary data.</text>
</comment>
<reference evidence="2" key="1">
    <citation type="journal article" date="2019" name="Int. J. Syst. Evol. Microbiol.">
        <title>The Global Catalogue of Microorganisms (GCM) 10K type strain sequencing project: providing services to taxonomists for standard genome sequencing and annotation.</title>
        <authorList>
            <consortium name="The Broad Institute Genomics Platform"/>
            <consortium name="The Broad Institute Genome Sequencing Center for Infectious Disease"/>
            <person name="Wu L."/>
            <person name="Ma J."/>
        </authorList>
    </citation>
    <scope>NUCLEOTIDE SEQUENCE [LARGE SCALE GENOMIC DNA]</scope>
    <source>
        <strain evidence="2">CGMCC 1.12859</strain>
    </source>
</reference>